<protein>
    <submittedName>
        <fullName evidence="8">Fumarase, class I alpha subunit</fullName>
    </submittedName>
</protein>
<dbReference type="GO" id="GO:0046872">
    <property type="term" value="F:metal ion binding"/>
    <property type="evidence" value="ECO:0007669"/>
    <property type="project" value="UniProtKB-KW"/>
</dbReference>
<dbReference type="Pfam" id="PF05681">
    <property type="entry name" value="Fumerase"/>
    <property type="match status" value="1"/>
</dbReference>
<dbReference type="InterPro" id="IPR051208">
    <property type="entry name" value="Class-I_Fumarase/Tartrate_DH"/>
</dbReference>
<dbReference type="Proteomes" id="UP000223071">
    <property type="component" value="Unassembled WGS sequence"/>
</dbReference>
<keyword evidence="2" id="KW-0004">4Fe-4S</keyword>
<comment type="caution">
    <text evidence="8">The sequence shown here is derived from an EMBL/GenBank/DDBJ whole genome shotgun (WGS) entry which is preliminary data.</text>
</comment>
<evidence type="ECO:0000259" key="7">
    <source>
        <dbReference type="Pfam" id="PF05681"/>
    </source>
</evidence>
<evidence type="ECO:0000256" key="6">
    <source>
        <dbReference type="ARBA" id="ARBA00023239"/>
    </source>
</evidence>
<dbReference type="NCBIfam" id="TIGR00722">
    <property type="entry name" value="ttdA_fumA_fumB"/>
    <property type="match status" value="1"/>
</dbReference>
<evidence type="ECO:0000256" key="5">
    <source>
        <dbReference type="ARBA" id="ARBA00023014"/>
    </source>
</evidence>
<name>A0A2A9HHC1_TEPT2</name>
<dbReference type="GO" id="GO:0051539">
    <property type="term" value="F:4 iron, 4 sulfur cluster binding"/>
    <property type="evidence" value="ECO:0007669"/>
    <property type="project" value="UniProtKB-KW"/>
</dbReference>
<keyword evidence="4" id="KW-0408">Iron</keyword>
<proteinExistence type="inferred from homology"/>
<dbReference type="AlphaFoldDB" id="A0A2A9HHC1"/>
<comment type="similarity">
    <text evidence="1">Belongs to the class-I fumarase family.</text>
</comment>
<dbReference type="PANTHER" id="PTHR30389:SF17">
    <property type="entry name" value="L(+)-TARTRATE DEHYDRATASE SUBUNIT ALPHA-RELATED"/>
    <property type="match status" value="1"/>
</dbReference>
<gene>
    <name evidence="8" type="ORF">A9A59_2004</name>
</gene>
<evidence type="ECO:0000256" key="4">
    <source>
        <dbReference type="ARBA" id="ARBA00023004"/>
    </source>
</evidence>
<evidence type="ECO:0000313" key="9">
    <source>
        <dbReference type="Proteomes" id="UP000223071"/>
    </source>
</evidence>
<evidence type="ECO:0000256" key="2">
    <source>
        <dbReference type="ARBA" id="ARBA00022485"/>
    </source>
</evidence>
<keyword evidence="6" id="KW-0456">Lyase</keyword>
<keyword evidence="9" id="KW-1185">Reference proteome</keyword>
<dbReference type="EMBL" id="PDJQ01000001">
    <property type="protein sequence ID" value="PFG74763.1"/>
    <property type="molecule type" value="Genomic_DNA"/>
</dbReference>
<reference evidence="8 9" key="1">
    <citation type="submission" date="2017-09" db="EMBL/GenBank/DDBJ databases">
        <title>Sequencing the genomes of two abundant thermophiles in Great Basin hot springs: Thermocrinis jamiesonii and novel Chloroflexi Thermoflexus hugenholtzii.</title>
        <authorList>
            <person name="Hedlund B."/>
        </authorList>
    </citation>
    <scope>NUCLEOTIDE SEQUENCE [LARGE SCALE GENOMIC DNA]</scope>
    <source>
        <strain evidence="8 9">G233</strain>
    </source>
</reference>
<dbReference type="GO" id="GO:0016829">
    <property type="term" value="F:lyase activity"/>
    <property type="evidence" value="ECO:0007669"/>
    <property type="project" value="UniProtKB-KW"/>
</dbReference>
<dbReference type="RefSeq" id="WP_098504867.1">
    <property type="nucleotide sequence ID" value="NZ_PDJQ01000001.1"/>
</dbReference>
<evidence type="ECO:0000256" key="1">
    <source>
        <dbReference type="ARBA" id="ARBA00008876"/>
    </source>
</evidence>
<sequence>MREVPAELITETVARLAIEATHFLPEDVEGAIRAARQTERSPLAVQIIDEILENAQIARERMLPLCQDTGTAVVLLEIGQDVHITGGYIIDAVNEGIRRGYSEGYLRKSIAARPFSARTNTGDNTPGVIHTEIVPGDRVKVMFMPKGGGCENMSRYQNFLPGMGKQAIIDFVCETVDISGGNPCPPLVIGVGVGGTAEKAMMMAKHALFRKIGERNPDPEVAELEQELLQAVNELGVGPQAVGGTTTALDVFVETYPTHITALPVAVNIQCHSARTKQAVI</sequence>
<keyword evidence="3" id="KW-0479">Metal-binding</keyword>
<evidence type="ECO:0000256" key="3">
    <source>
        <dbReference type="ARBA" id="ARBA00022723"/>
    </source>
</evidence>
<organism evidence="8 9">
    <name type="scientific">Tepidiforma thermophila (strain KCTC 52669 / CGMCC 1.13589 / G233)</name>
    <dbReference type="NCBI Taxonomy" id="2761530"/>
    <lineage>
        <taxon>Bacteria</taxon>
        <taxon>Bacillati</taxon>
        <taxon>Chloroflexota</taxon>
        <taxon>Tepidiformia</taxon>
        <taxon>Tepidiformales</taxon>
        <taxon>Tepidiformaceae</taxon>
        <taxon>Tepidiforma</taxon>
    </lineage>
</organism>
<dbReference type="NCBIfam" id="NF004885">
    <property type="entry name" value="PRK06246.1"/>
    <property type="match status" value="1"/>
</dbReference>
<keyword evidence="5" id="KW-0411">Iron-sulfur</keyword>
<dbReference type="InterPro" id="IPR004646">
    <property type="entry name" value="Fe-S_hydro-lyase_TtdA-typ_cat"/>
</dbReference>
<accession>A0A2A9HHC1</accession>
<dbReference type="PANTHER" id="PTHR30389">
    <property type="entry name" value="FUMARATE HYDRATASE-RELATED"/>
    <property type="match status" value="1"/>
</dbReference>
<feature type="domain" description="Fe-S hydro-lyase tartrate dehydratase alpha-type catalytic" evidence="7">
    <location>
        <begin position="11"/>
        <end position="279"/>
    </location>
</feature>
<evidence type="ECO:0000313" key="8">
    <source>
        <dbReference type="EMBL" id="PFG74763.1"/>
    </source>
</evidence>